<evidence type="ECO:0000313" key="2">
    <source>
        <dbReference type="Proteomes" id="UP000478052"/>
    </source>
</evidence>
<gene>
    <name evidence="1" type="ORF">FWK35_00013116</name>
</gene>
<name>A0A6G0YK03_APHCR</name>
<evidence type="ECO:0000313" key="1">
    <source>
        <dbReference type="EMBL" id="KAF0757375.1"/>
    </source>
</evidence>
<accession>A0A6G0YK03</accession>
<keyword evidence="2" id="KW-1185">Reference proteome</keyword>
<proteinExistence type="predicted"/>
<dbReference type="Proteomes" id="UP000478052">
    <property type="component" value="Unassembled WGS sequence"/>
</dbReference>
<dbReference type="EMBL" id="VUJU01003593">
    <property type="protein sequence ID" value="KAF0757375.1"/>
    <property type="molecule type" value="Genomic_DNA"/>
</dbReference>
<reference evidence="1 2" key="1">
    <citation type="submission" date="2019-08" db="EMBL/GenBank/DDBJ databases">
        <title>Whole genome of Aphis craccivora.</title>
        <authorList>
            <person name="Voronova N.V."/>
            <person name="Shulinski R.S."/>
            <person name="Bandarenka Y.V."/>
            <person name="Zhorov D.G."/>
            <person name="Warner D."/>
        </authorList>
    </citation>
    <scope>NUCLEOTIDE SEQUENCE [LARGE SCALE GENOMIC DNA]</scope>
    <source>
        <strain evidence="1">180601</strain>
        <tissue evidence="1">Whole Body</tissue>
    </source>
</reference>
<comment type="caution">
    <text evidence="1">The sequence shown here is derived from an EMBL/GenBank/DDBJ whole genome shotgun (WGS) entry which is preliminary data.</text>
</comment>
<organism evidence="1 2">
    <name type="scientific">Aphis craccivora</name>
    <name type="common">Cowpea aphid</name>
    <dbReference type="NCBI Taxonomy" id="307492"/>
    <lineage>
        <taxon>Eukaryota</taxon>
        <taxon>Metazoa</taxon>
        <taxon>Ecdysozoa</taxon>
        <taxon>Arthropoda</taxon>
        <taxon>Hexapoda</taxon>
        <taxon>Insecta</taxon>
        <taxon>Pterygota</taxon>
        <taxon>Neoptera</taxon>
        <taxon>Paraneoptera</taxon>
        <taxon>Hemiptera</taxon>
        <taxon>Sternorrhyncha</taxon>
        <taxon>Aphidomorpha</taxon>
        <taxon>Aphidoidea</taxon>
        <taxon>Aphididae</taxon>
        <taxon>Aphidini</taxon>
        <taxon>Aphis</taxon>
        <taxon>Aphis</taxon>
    </lineage>
</organism>
<protein>
    <submittedName>
        <fullName evidence="1">Uncharacterized protein</fullName>
    </submittedName>
</protein>
<dbReference type="AlphaFoldDB" id="A0A6G0YK03"/>
<sequence length="128" mass="14959">MSFFRSRRPFEFDYNINGSKLTRAANTIKDLGIVFDTKLTFYPHIETFFCKALKIFGFVKRVCSQFKLVAPIKSLYCALVHSVLEYASVICDPHTISHSYALERMQRKIPVFWWLCARNKSSTTRLHP</sequence>
<dbReference type="OrthoDB" id="6587716at2759"/>